<name>A0AAD9NTN1_RIDPI</name>
<feature type="compositionally biased region" description="Polar residues" evidence="2">
    <location>
        <begin position="83"/>
        <end position="97"/>
    </location>
</feature>
<feature type="compositionally biased region" description="Basic and acidic residues" evidence="2">
    <location>
        <begin position="173"/>
        <end position="187"/>
    </location>
</feature>
<evidence type="ECO:0000313" key="5">
    <source>
        <dbReference type="Proteomes" id="UP001209878"/>
    </source>
</evidence>
<feature type="region of interest" description="Disordered" evidence="2">
    <location>
        <begin position="1"/>
        <end position="224"/>
    </location>
</feature>
<evidence type="ECO:0000313" key="4">
    <source>
        <dbReference type="EMBL" id="KAK2180263.1"/>
    </source>
</evidence>
<sequence>MNAPLPLSVMVPGRPTGADDSMRADDSDGYLRPTPPIVIPPQRSAGKLQYGNEHDSGVDVDNIHLEPSPSNTPGRGSIPSIHRPTSSESAGSFNSVHNPGLPVTPSPATGSPRWLAPNFTSGSRLVRQSPAPSANGSPWGPPHSAQKPLNSSLGDSKHPVATAIPARLSGDSMAKRPDSLLKSHDYEELPSSRVGDVYSYTDRSGTVMSPPPPQQQSSSSDSTDFLCDTLHPSDRLRHVYRRRQNPLYESHGSDTSNPVKSTGMIGCQCPCFVTLLVALVAVAAFVMAILVITGTTKTHVFVVSTQHSKSLEKALERIKTMENDYAALLSKFDEIQTNLTAEIDYNKNMSALLEGTTRQLELLHHNSAQQHDMLSELNVKYNKSENSITKLSERTENLSSTVEGTADLVGLLLSNRTDQRDTLTQLGNKWESLSTKFVKQNDSLSALQLQFHDLDTQVEAMQALPSKVNQLEKDVTKQTQTLAVIDGNWQRKFQKLSDNVTLQVASVSKMQGPPGVGNLTRCRHTTYTRGSAAADAAATLTPWVPGSRLEVNEWVILGVECSTTGGTGSELETKKKPDWGMLQYRCVCFGQRSSSVSSRHCTLHVWSCPRLS</sequence>
<evidence type="ECO:0000256" key="3">
    <source>
        <dbReference type="SAM" id="Phobius"/>
    </source>
</evidence>
<feature type="transmembrane region" description="Helical" evidence="3">
    <location>
        <begin position="272"/>
        <end position="292"/>
    </location>
</feature>
<gene>
    <name evidence="4" type="ORF">NP493_449g02002</name>
</gene>
<protein>
    <submittedName>
        <fullName evidence="4">Uncharacterized protein</fullName>
    </submittedName>
</protein>
<proteinExistence type="predicted"/>
<keyword evidence="1" id="KW-0175">Coiled coil</keyword>
<feature type="compositionally biased region" description="Basic and acidic residues" evidence="2">
    <location>
        <begin position="52"/>
        <end position="64"/>
    </location>
</feature>
<dbReference type="Proteomes" id="UP001209878">
    <property type="component" value="Unassembled WGS sequence"/>
</dbReference>
<dbReference type="AlphaFoldDB" id="A0AAD9NTN1"/>
<keyword evidence="5" id="KW-1185">Reference proteome</keyword>
<reference evidence="4" key="1">
    <citation type="journal article" date="2023" name="Mol. Biol. Evol.">
        <title>Third-Generation Sequencing Reveals the Adaptive Role of the Epigenome in Three Deep-Sea Polychaetes.</title>
        <authorList>
            <person name="Perez M."/>
            <person name="Aroh O."/>
            <person name="Sun Y."/>
            <person name="Lan Y."/>
            <person name="Juniper S.K."/>
            <person name="Young C.R."/>
            <person name="Angers B."/>
            <person name="Qian P.Y."/>
        </authorList>
    </citation>
    <scope>NUCLEOTIDE SEQUENCE</scope>
    <source>
        <strain evidence="4">R07B-5</strain>
    </source>
</reference>
<comment type="caution">
    <text evidence="4">The sequence shown here is derived from an EMBL/GenBank/DDBJ whole genome shotgun (WGS) entry which is preliminary data.</text>
</comment>
<evidence type="ECO:0000256" key="2">
    <source>
        <dbReference type="SAM" id="MobiDB-lite"/>
    </source>
</evidence>
<organism evidence="4 5">
    <name type="scientific">Ridgeia piscesae</name>
    <name type="common">Tubeworm</name>
    <dbReference type="NCBI Taxonomy" id="27915"/>
    <lineage>
        <taxon>Eukaryota</taxon>
        <taxon>Metazoa</taxon>
        <taxon>Spiralia</taxon>
        <taxon>Lophotrochozoa</taxon>
        <taxon>Annelida</taxon>
        <taxon>Polychaeta</taxon>
        <taxon>Sedentaria</taxon>
        <taxon>Canalipalpata</taxon>
        <taxon>Sabellida</taxon>
        <taxon>Siboglinidae</taxon>
        <taxon>Ridgeia</taxon>
    </lineage>
</organism>
<keyword evidence="3" id="KW-1133">Transmembrane helix</keyword>
<keyword evidence="3" id="KW-0472">Membrane</keyword>
<feature type="coiled-coil region" evidence="1">
    <location>
        <begin position="311"/>
        <end position="338"/>
    </location>
</feature>
<accession>A0AAD9NTN1</accession>
<evidence type="ECO:0000256" key="1">
    <source>
        <dbReference type="SAM" id="Coils"/>
    </source>
</evidence>
<dbReference type="EMBL" id="JAODUO010000451">
    <property type="protein sequence ID" value="KAK2180263.1"/>
    <property type="molecule type" value="Genomic_DNA"/>
</dbReference>
<keyword evidence="3" id="KW-0812">Transmembrane</keyword>